<dbReference type="CDD" id="cd09272">
    <property type="entry name" value="RNase_HI_RT_Ty1"/>
    <property type="match status" value="1"/>
</dbReference>
<feature type="signal peptide" evidence="1">
    <location>
        <begin position="1"/>
        <end position="23"/>
    </location>
</feature>
<evidence type="ECO:0000313" key="3">
    <source>
        <dbReference type="EMBL" id="KAL0324995.1"/>
    </source>
</evidence>
<comment type="caution">
    <text evidence="3">The sequence shown here is derived from an EMBL/GenBank/DDBJ whole genome shotgun (WGS) entry which is preliminary data.</text>
</comment>
<reference evidence="3" key="1">
    <citation type="submission" date="2020-06" db="EMBL/GenBank/DDBJ databases">
        <authorList>
            <person name="Li T."/>
            <person name="Hu X."/>
            <person name="Zhang T."/>
            <person name="Song X."/>
            <person name="Zhang H."/>
            <person name="Dai N."/>
            <person name="Sheng W."/>
            <person name="Hou X."/>
            <person name="Wei L."/>
        </authorList>
    </citation>
    <scope>NUCLEOTIDE SEQUENCE</scope>
    <source>
        <strain evidence="3">G02</strain>
        <tissue evidence="3">Leaf</tissue>
    </source>
</reference>
<name>A0AAW2M0K6_SESRA</name>
<accession>A0AAW2M0K6</accession>
<dbReference type="Pfam" id="PF07727">
    <property type="entry name" value="RVT_2"/>
    <property type="match status" value="2"/>
</dbReference>
<organism evidence="3">
    <name type="scientific">Sesamum radiatum</name>
    <name type="common">Black benniseed</name>
    <dbReference type="NCBI Taxonomy" id="300843"/>
    <lineage>
        <taxon>Eukaryota</taxon>
        <taxon>Viridiplantae</taxon>
        <taxon>Streptophyta</taxon>
        <taxon>Embryophyta</taxon>
        <taxon>Tracheophyta</taxon>
        <taxon>Spermatophyta</taxon>
        <taxon>Magnoliopsida</taxon>
        <taxon>eudicotyledons</taxon>
        <taxon>Gunneridae</taxon>
        <taxon>Pentapetalae</taxon>
        <taxon>asterids</taxon>
        <taxon>lamiids</taxon>
        <taxon>Lamiales</taxon>
        <taxon>Pedaliaceae</taxon>
        <taxon>Sesamum</taxon>
    </lineage>
</organism>
<feature type="domain" description="Reverse transcriptase Ty1/copia-type" evidence="2">
    <location>
        <begin position="181"/>
        <end position="272"/>
    </location>
</feature>
<dbReference type="InterPro" id="IPR043502">
    <property type="entry name" value="DNA/RNA_pol_sf"/>
</dbReference>
<dbReference type="AlphaFoldDB" id="A0AAW2M0K6"/>
<dbReference type="PANTHER" id="PTHR11439:SF470">
    <property type="entry name" value="CYSTEINE-RICH RLK (RECEPTOR-LIKE PROTEIN KINASE) 8"/>
    <property type="match status" value="1"/>
</dbReference>
<dbReference type="PANTHER" id="PTHR11439">
    <property type="entry name" value="GAG-POL-RELATED RETROTRANSPOSON"/>
    <property type="match status" value="1"/>
</dbReference>
<protein>
    <submittedName>
        <fullName evidence="3">Retrovirus-related Pol polyprotein from transposon RE2</fullName>
    </submittedName>
</protein>
<keyword evidence="1" id="KW-0732">Signal</keyword>
<reference evidence="3" key="2">
    <citation type="journal article" date="2024" name="Plant">
        <title>Genomic evolution and insights into agronomic trait innovations of Sesamum species.</title>
        <authorList>
            <person name="Miao H."/>
            <person name="Wang L."/>
            <person name="Qu L."/>
            <person name="Liu H."/>
            <person name="Sun Y."/>
            <person name="Le M."/>
            <person name="Wang Q."/>
            <person name="Wei S."/>
            <person name="Zheng Y."/>
            <person name="Lin W."/>
            <person name="Duan Y."/>
            <person name="Cao H."/>
            <person name="Xiong S."/>
            <person name="Wang X."/>
            <person name="Wei L."/>
            <person name="Li C."/>
            <person name="Ma Q."/>
            <person name="Ju M."/>
            <person name="Zhao R."/>
            <person name="Li G."/>
            <person name="Mu C."/>
            <person name="Tian Q."/>
            <person name="Mei H."/>
            <person name="Zhang T."/>
            <person name="Gao T."/>
            <person name="Zhang H."/>
        </authorList>
    </citation>
    <scope>NUCLEOTIDE SEQUENCE</scope>
    <source>
        <strain evidence="3">G02</strain>
    </source>
</reference>
<dbReference type="EMBL" id="JACGWJ010000023">
    <property type="protein sequence ID" value="KAL0324995.1"/>
    <property type="molecule type" value="Genomic_DNA"/>
</dbReference>
<feature type="domain" description="Reverse transcriptase Ty1/copia-type" evidence="2">
    <location>
        <begin position="88"/>
        <end position="176"/>
    </location>
</feature>
<feature type="chain" id="PRO_5043957533" evidence="1">
    <location>
        <begin position="24"/>
        <end position="518"/>
    </location>
</feature>
<sequence>MLYFTKTVSILLLPHLLLSHVHYQPPFHPLSYLEDVSSLHPPSAPVSDSLPAPVSPSESFDPMFPVVPNSSISTDCSSQPNSLCRSTRKQPIGCKWVYKLKLKADGSVDRYKAWLVVKGYNQIKGVDYTKSFSPVAKVVTVQIFLSIASARNWSIQQLDINNAFLNGHLDEDLYMSLHDYCLFMKDTIHDMMFLLVYVDDILVTGPSLLLIQEVKDYLHNLFTIKDIADARYFLGIEIARGSAGIYVAQTKYIMDIITDTGLHNAKGVSTPFPHGLKLVDDNGALLSTPDSYRHLMGWLLYLSVTRLDVSHYVQQLSQYLQHPPESHWAAALHVVKYLKGCPSQGLLFPSNNSFKLQAFCDADWTASEAKYRSMAASVCELKWISYLLYDFGVSCSLAIALFCDNKAVLHITANPVFHEHTKHIEIDCHVVRDAYKDGFVSPTHVRGTAQLANMFTKALPPKSFASLISKLGMVSFDPSPTCGGMWKYMAYHWNKINSNLMELELMQIYWKEGEVVFV</sequence>
<dbReference type="InterPro" id="IPR013103">
    <property type="entry name" value="RVT_2"/>
</dbReference>
<proteinExistence type="predicted"/>
<gene>
    <name evidence="3" type="ORF">Sradi_5068800</name>
</gene>
<evidence type="ECO:0000259" key="2">
    <source>
        <dbReference type="Pfam" id="PF07727"/>
    </source>
</evidence>
<evidence type="ECO:0000256" key="1">
    <source>
        <dbReference type="SAM" id="SignalP"/>
    </source>
</evidence>
<dbReference type="SUPFAM" id="SSF56672">
    <property type="entry name" value="DNA/RNA polymerases"/>
    <property type="match status" value="1"/>
</dbReference>